<organism evidence="1 2">
    <name type="scientific">Hymenobacter cavernae</name>
    <dbReference type="NCBI Taxonomy" id="2044852"/>
    <lineage>
        <taxon>Bacteria</taxon>
        <taxon>Pseudomonadati</taxon>
        <taxon>Bacteroidota</taxon>
        <taxon>Cytophagia</taxon>
        <taxon>Cytophagales</taxon>
        <taxon>Hymenobacteraceae</taxon>
        <taxon>Hymenobacter</taxon>
    </lineage>
</organism>
<evidence type="ECO:0000313" key="2">
    <source>
        <dbReference type="Proteomes" id="UP000632273"/>
    </source>
</evidence>
<dbReference type="EMBL" id="BMHT01000005">
    <property type="protein sequence ID" value="GGF15080.1"/>
    <property type="molecule type" value="Genomic_DNA"/>
</dbReference>
<keyword evidence="2" id="KW-1185">Reference proteome</keyword>
<comment type="caution">
    <text evidence="1">The sequence shown here is derived from an EMBL/GenBank/DDBJ whole genome shotgun (WGS) entry which is preliminary data.</text>
</comment>
<proteinExistence type="predicted"/>
<reference evidence="2" key="1">
    <citation type="journal article" date="2019" name="Int. J. Syst. Evol. Microbiol.">
        <title>The Global Catalogue of Microorganisms (GCM) 10K type strain sequencing project: providing services to taxonomists for standard genome sequencing and annotation.</title>
        <authorList>
            <consortium name="The Broad Institute Genomics Platform"/>
            <consortium name="The Broad Institute Genome Sequencing Center for Infectious Disease"/>
            <person name="Wu L."/>
            <person name="Ma J."/>
        </authorList>
    </citation>
    <scope>NUCLEOTIDE SEQUENCE [LARGE SCALE GENOMIC DNA]</scope>
    <source>
        <strain evidence="2">CGMCC 1.15197</strain>
    </source>
</reference>
<accession>A0ABQ1UF50</accession>
<gene>
    <name evidence="1" type="ORF">GCM10011383_27880</name>
</gene>
<name>A0ABQ1UF50_9BACT</name>
<dbReference type="Proteomes" id="UP000632273">
    <property type="component" value="Unassembled WGS sequence"/>
</dbReference>
<protein>
    <submittedName>
        <fullName evidence="1">Uncharacterized protein</fullName>
    </submittedName>
</protein>
<evidence type="ECO:0000313" key="1">
    <source>
        <dbReference type="EMBL" id="GGF15080.1"/>
    </source>
</evidence>
<sequence>MQEFDVRHAGLLLAEWVQQYYFALKLTAAQQAQLQNYCYQIIERHSGLDLEALLEEATVCLHRVRNPAGAEAREVVLLAKANS</sequence>